<protein>
    <recommendedName>
        <fullName evidence="3">Mce/MlaD domain-containing protein</fullName>
    </recommendedName>
</protein>
<feature type="coiled-coil region" evidence="1">
    <location>
        <begin position="282"/>
        <end position="309"/>
    </location>
</feature>
<dbReference type="EMBL" id="BARS01006342">
    <property type="protein sequence ID" value="GAF67925.1"/>
    <property type="molecule type" value="Genomic_DNA"/>
</dbReference>
<keyword evidence="1" id="KW-0175">Coiled coil</keyword>
<proteinExistence type="predicted"/>
<dbReference type="Pfam" id="PF02470">
    <property type="entry name" value="MlaD"/>
    <property type="match status" value="1"/>
</dbReference>
<evidence type="ECO:0000313" key="4">
    <source>
        <dbReference type="EMBL" id="GAF67925.1"/>
    </source>
</evidence>
<organism evidence="4">
    <name type="scientific">marine sediment metagenome</name>
    <dbReference type="NCBI Taxonomy" id="412755"/>
    <lineage>
        <taxon>unclassified sequences</taxon>
        <taxon>metagenomes</taxon>
        <taxon>ecological metagenomes</taxon>
    </lineage>
</organism>
<feature type="transmembrane region" description="Helical" evidence="2">
    <location>
        <begin position="12"/>
        <end position="34"/>
    </location>
</feature>
<evidence type="ECO:0000259" key="3">
    <source>
        <dbReference type="Pfam" id="PF02470"/>
    </source>
</evidence>
<reference evidence="4" key="1">
    <citation type="journal article" date="2014" name="Front. Microbiol.">
        <title>High frequency of phylogenetically diverse reductive dehalogenase-homologous genes in deep subseafloor sedimentary metagenomes.</title>
        <authorList>
            <person name="Kawai M."/>
            <person name="Futagami T."/>
            <person name="Toyoda A."/>
            <person name="Takaki Y."/>
            <person name="Nishi S."/>
            <person name="Hori S."/>
            <person name="Arai W."/>
            <person name="Tsubouchi T."/>
            <person name="Morono Y."/>
            <person name="Uchiyama I."/>
            <person name="Ito T."/>
            <person name="Fujiyama A."/>
            <person name="Inagaki F."/>
            <person name="Takami H."/>
        </authorList>
    </citation>
    <scope>NUCLEOTIDE SEQUENCE</scope>
    <source>
        <strain evidence="4">Expedition CK06-06</strain>
    </source>
</reference>
<keyword evidence="2" id="KW-1133">Transmembrane helix</keyword>
<dbReference type="AlphaFoldDB" id="X0SVT9"/>
<dbReference type="PANTHER" id="PTHR36698:SF2">
    <property type="entry name" value="MCE_MLAD DOMAIN-CONTAINING PROTEIN"/>
    <property type="match status" value="1"/>
</dbReference>
<keyword evidence="2" id="KW-0472">Membrane</keyword>
<comment type="caution">
    <text evidence="4">The sequence shown here is derived from an EMBL/GenBank/DDBJ whole genome shotgun (WGS) entry which is preliminary data.</text>
</comment>
<accession>X0SVT9</accession>
<evidence type="ECO:0000256" key="2">
    <source>
        <dbReference type="SAM" id="Phobius"/>
    </source>
</evidence>
<dbReference type="InterPro" id="IPR003399">
    <property type="entry name" value="Mce/MlaD"/>
</dbReference>
<sequence length="325" mass="35649">MATKAQKVRLSVFLIISSSILLLFFLILVGNRLLKRMDTYYIIYEDISVTGLELGSAVKFHGVQVGRVAGLAVKDAASIIVEIEVERGTPIKKDTEAVLSMVGITGLKFVELLGGTEESEQLPVGGTLIAGQSSFEIISGSAEIIMAKLEQVLNNLNEMTGPETSGSIINALKAFTSVSSELDTLLQENRIALTNTISDFDIVMSNLITTTAKADSTMTAINSIIQTGSFRNTVENIDYITEKLSTQLDSLRLARTSAEFRELLNNTNKMVVNYDLIAARARDDILRSLRNLEETLDNLREVTDVIRENPSVLLRGRRTTGDRVE</sequence>
<name>X0SVT9_9ZZZZ</name>
<keyword evidence="2" id="KW-0812">Transmembrane</keyword>
<evidence type="ECO:0000256" key="1">
    <source>
        <dbReference type="SAM" id="Coils"/>
    </source>
</evidence>
<gene>
    <name evidence="4" type="ORF">S01H1_12361</name>
</gene>
<dbReference type="PANTHER" id="PTHR36698">
    <property type="entry name" value="BLL5892 PROTEIN"/>
    <property type="match status" value="1"/>
</dbReference>
<feature type="domain" description="Mce/MlaD" evidence="3">
    <location>
        <begin position="47"/>
        <end position="114"/>
    </location>
</feature>